<dbReference type="EMBL" id="BART01016718">
    <property type="protein sequence ID" value="GAG85331.1"/>
    <property type="molecule type" value="Genomic_DNA"/>
</dbReference>
<evidence type="ECO:0000256" key="3">
    <source>
        <dbReference type="ARBA" id="ARBA00022827"/>
    </source>
</evidence>
<dbReference type="PROSITE" id="PS51257">
    <property type="entry name" value="PROKAR_LIPOPROTEIN"/>
    <property type="match status" value="1"/>
</dbReference>
<keyword evidence="3" id="KW-0274">FAD</keyword>
<feature type="domain" description="FAD/NAD(P)-binding" evidence="4">
    <location>
        <begin position="5"/>
        <end position="250"/>
    </location>
</feature>
<evidence type="ECO:0000256" key="1">
    <source>
        <dbReference type="ARBA" id="ARBA00001974"/>
    </source>
</evidence>
<dbReference type="PRINTS" id="PR00469">
    <property type="entry name" value="PNDRDTASEII"/>
</dbReference>
<dbReference type="SUPFAM" id="SSF51905">
    <property type="entry name" value="FAD/NAD(P)-binding domain"/>
    <property type="match status" value="2"/>
</dbReference>
<evidence type="ECO:0000259" key="4">
    <source>
        <dbReference type="Pfam" id="PF07992"/>
    </source>
</evidence>
<dbReference type="Gene3D" id="3.50.50.60">
    <property type="entry name" value="FAD/NAD(P)-binding domain"/>
    <property type="match status" value="2"/>
</dbReference>
<reference evidence="5" key="1">
    <citation type="journal article" date="2014" name="Front. Microbiol.">
        <title>High frequency of phylogenetically diverse reductive dehalogenase-homologous genes in deep subseafloor sedimentary metagenomes.</title>
        <authorList>
            <person name="Kawai M."/>
            <person name="Futagami T."/>
            <person name="Toyoda A."/>
            <person name="Takaki Y."/>
            <person name="Nishi S."/>
            <person name="Hori S."/>
            <person name="Arai W."/>
            <person name="Tsubouchi T."/>
            <person name="Morono Y."/>
            <person name="Uchiyama I."/>
            <person name="Ito T."/>
            <person name="Fujiyama A."/>
            <person name="Inagaki F."/>
            <person name="Takami H."/>
        </authorList>
    </citation>
    <scope>NUCLEOTIDE SEQUENCE</scope>
    <source>
        <strain evidence="5">Expedition CK06-06</strain>
    </source>
</reference>
<dbReference type="PRINTS" id="PR00368">
    <property type="entry name" value="FADPNR"/>
</dbReference>
<dbReference type="Pfam" id="PF07992">
    <property type="entry name" value="Pyr_redox_2"/>
    <property type="match status" value="1"/>
</dbReference>
<dbReference type="InterPro" id="IPR023753">
    <property type="entry name" value="FAD/NAD-binding_dom"/>
</dbReference>
<dbReference type="GO" id="GO:0016491">
    <property type="term" value="F:oxidoreductase activity"/>
    <property type="evidence" value="ECO:0007669"/>
    <property type="project" value="InterPro"/>
</dbReference>
<organism evidence="5">
    <name type="scientific">marine sediment metagenome</name>
    <dbReference type="NCBI Taxonomy" id="412755"/>
    <lineage>
        <taxon>unclassified sequences</taxon>
        <taxon>metagenomes</taxon>
        <taxon>ecological metagenomes</taxon>
    </lineage>
</organism>
<dbReference type="InterPro" id="IPR036188">
    <property type="entry name" value="FAD/NAD-bd_sf"/>
</dbReference>
<dbReference type="PANTHER" id="PTHR43429:SF3">
    <property type="entry name" value="NITRITE REDUCTASE [NAD(P)H]"/>
    <property type="match status" value="1"/>
</dbReference>
<dbReference type="InterPro" id="IPR050260">
    <property type="entry name" value="FAD-bd_OxRdtase"/>
</dbReference>
<feature type="non-terminal residue" evidence="5">
    <location>
        <position position="250"/>
    </location>
</feature>
<name>X1CM79_9ZZZZ</name>
<evidence type="ECO:0000313" key="5">
    <source>
        <dbReference type="EMBL" id="GAG85331.1"/>
    </source>
</evidence>
<keyword evidence="2" id="KW-0285">Flavoprotein</keyword>
<comment type="cofactor">
    <cofactor evidence="1">
        <name>FAD</name>
        <dbReference type="ChEBI" id="CHEBI:57692"/>
    </cofactor>
</comment>
<gene>
    <name evidence="5" type="ORF">S01H4_32073</name>
</gene>
<proteinExistence type="predicted"/>
<sequence length="250" mass="26962">MKRADVVVIGGSAAGPVAGISCRRRYPEKSVILIRKEEQVLIPCGIPYIFGTVGSPEKNLIPDALLSNNGIELIKGEVVEIDRDKKSVSTINGDVVNYDKLVLATGSLPIYLPIPGLDKENVFTVKKDVGYLKTMLDVINRAKDIVIIGGGFIGVEFADECRKNRDANVTIVEILPHCLQLALDAEFCTEAENMLTERGIKLLVNQRVEAILGDKQVSGVRLSDGEELKADVVIVGVGARPNAELAEKAG</sequence>
<dbReference type="PANTHER" id="PTHR43429">
    <property type="entry name" value="PYRIDINE NUCLEOTIDE-DISULFIDE OXIDOREDUCTASE DOMAIN-CONTAINING"/>
    <property type="match status" value="1"/>
</dbReference>
<protein>
    <recommendedName>
        <fullName evidence="4">FAD/NAD(P)-binding domain-containing protein</fullName>
    </recommendedName>
</protein>
<dbReference type="AlphaFoldDB" id="X1CM79"/>
<accession>X1CM79</accession>
<comment type="caution">
    <text evidence="5">The sequence shown here is derived from an EMBL/GenBank/DDBJ whole genome shotgun (WGS) entry which is preliminary data.</text>
</comment>
<evidence type="ECO:0000256" key="2">
    <source>
        <dbReference type="ARBA" id="ARBA00022630"/>
    </source>
</evidence>